<dbReference type="InterPro" id="IPR009057">
    <property type="entry name" value="Homeodomain-like_sf"/>
</dbReference>
<evidence type="ECO:0000259" key="4">
    <source>
        <dbReference type="PROSITE" id="PS01124"/>
    </source>
</evidence>
<dbReference type="InterPro" id="IPR018060">
    <property type="entry name" value="HTH_AraC"/>
</dbReference>
<evidence type="ECO:0000256" key="2">
    <source>
        <dbReference type="ARBA" id="ARBA00023125"/>
    </source>
</evidence>
<protein>
    <submittedName>
        <fullName evidence="5">AraC family transcriptional regulator</fullName>
    </submittedName>
    <submittedName>
        <fullName evidence="6">AraC-like DNA-binding protein</fullName>
    </submittedName>
</protein>
<evidence type="ECO:0000313" key="8">
    <source>
        <dbReference type="Proteomes" id="UP000245887"/>
    </source>
</evidence>
<dbReference type="GO" id="GO:0003700">
    <property type="term" value="F:DNA-binding transcription factor activity"/>
    <property type="evidence" value="ECO:0007669"/>
    <property type="project" value="InterPro"/>
</dbReference>
<dbReference type="Pfam" id="PF12833">
    <property type="entry name" value="HTH_18"/>
    <property type="match status" value="1"/>
</dbReference>
<dbReference type="PANTHER" id="PTHR47894">
    <property type="entry name" value="HTH-TYPE TRANSCRIPTIONAL REGULATOR GADX"/>
    <property type="match status" value="1"/>
</dbReference>
<dbReference type="GO" id="GO:0005829">
    <property type="term" value="C:cytosol"/>
    <property type="evidence" value="ECO:0007669"/>
    <property type="project" value="TreeGrafter"/>
</dbReference>
<name>A0A2A2I0N5_9GAMM</name>
<dbReference type="RefSeq" id="WP_095612210.1">
    <property type="nucleotide sequence ID" value="NZ_NMPM01000110.1"/>
</dbReference>
<gene>
    <name evidence="6" type="ORF">C8D92_101303</name>
    <name evidence="5" type="ORF">CF392_14770</name>
</gene>
<dbReference type="PROSITE" id="PS01124">
    <property type="entry name" value="HTH_ARAC_FAMILY_2"/>
    <property type="match status" value="1"/>
</dbReference>
<evidence type="ECO:0000313" key="5">
    <source>
        <dbReference type="EMBL" id="PAV24705.1"/>
    </source>
</evidence>
<keyword evidence="2 6" id="KW-0238">DNA-binding</keyword>
<accession>A0A2A2I0N5</accession>
<dbReference type="InterPro" id="IPR032687">
    <property type="entry name" value="AraC-type_N"/>
</dbReference>
<proteinExistence type="predicted"/>
<evidence type="ECO:0000256" key="3">
    <source>
        <dbReference type="ARBA" id="ARBA00023163"/>
    </source>
</evidence>
<reference evidence="5 7" key="1">
    <citation type="submission" date="2017-07" db="EMBL/GenBank/DDBJ databases">
        <title>Tamlnaduibacter salinus (Mi-7) genome sequencing.</title>
        <authorList>
            <person name="Verma A."/>
            <person name="Krishnamurthi S."/>
        </authorList>
    </citation>
    <scope>NUCLEOTIDE SEQUENCE [LARGE SCALE GENOMIC DNA]</scope>
    <source>
        <strain evidence="5 7">Mi-7</strain>
    </source>
</reference>
<keyword evidence="1" id="KW-0805">Transcription regulation</keyword>
<dbReference type="PRINTS" id="PR00032">
    <property type="entry name" value="HTHARAC"/>
</dbReference>
<evidence type="ECO:0000256" key="1">
    <source>
        <dbReference type="ARBA" id="ARBA00023015"/>
    </source>
</evidence>
<sequence>MSTITVSVTMIEAALRHYPGSEQDAQALCRAHGVPPGLLRRAYARVSAEHYSSLLQAIMVAMGDEMLGYGRVPHRLGTWKIMAHSVITAETLGEALRRYCHFFRLFDWGLAPRLAVEDDEAVLTLTPTDPSQPLEDYAHVATLFYYHRFASWLVDFQIPVLGVDMPADPPVYADELRPMYRYAPIRFGRGVSRMRFAASMLDRSLQQDRLSLETFLENPNLVMVARRFDRDSWQARVRAIIHREPANMPSFEQVASELHLNPQTLRRRLRREGLTFNEIRSQVRRDLAIYHLSRSRDSVETIAYRVGFAEPSNFIRAFRQWTGVTPFTYRKGG</sequence>
<dbReference type="Gene3D" id="1.10.10.60">
    <property type="entry name" value="Homeodomain-like"/>
    <property type="match status" value="1"/>
</dbReference>
<evidence type="ECO:0000313" key="6">
    <source>
        <dbReference type="EMBL" id="PVY79097.1"/>
    </source>
</evidence>
<dbReference type="EMBL" id="QEKQ01000001">
    <property type="protein sequence ID" value="PVY79097.1"/>
    <property type="molecule type" value="Genomic_DNA"/>
</dbReference>
<dbReference type="OrthoDB" id="5582699at2"/>
<dbReference type="EMBL" id="NMPM01000110">
    <property type="protein sequence ID" value="PAV24705.1"/>
    <property type="molecule type" value="Genomic_DNA"/>
</dbReference>
<dbReference type="Pfam" id="PF12625">
    <property type="entry name" value="Arabinose_bd"/>
    <property type="match status" value="1"/>
</dbReference>
<dbReference type="AlphaFoldDB" id="A0A2A2I0N5"/>
<dbReference type="SUPFAM" id="SSF46689">
    <property type="entry name" value="Homeodomain-like"/>
    <property type="match status" value="1"/>
</dbReference>
<keyword evidence="7" id="KW-1185">Reference proteome</keyword>
<dbReference type="SMART" id="SM00342">
    <property type="entry name" value="HTH_ARAC"/>
    <property type="match status" value="1"/>
</dbReference>
<evidence type="ECO:0000313" key="7">
    <source>
        <dbReference type="Proteomes" id="UP000218332"/>
    </source>
</evidence>
<dbReference type="InterPro" id="IPR020449">
    <property type="entry name" value="Tscrpt_reg_AraC-type_HTH"/>
</dbReference>
<dbReference type="PANTHER" id="PTHR47894:SF1">
    <property type="entry name" value="HTH-TYPE TRANSCRIPTIONAL REGULATOR VQSM"/>
    <property type="match status" value="1"/>
</dbReference>
<reference evidence="6 8" key="2">
    <citation type="submission" date="2018-04" db="EMBL/GenBank/DDBJ databases">
        <title>Genomic Encyclopedia of Type Strains, Phase IV (KMG-IV): sequencing the most valuable type-strain genomes for metagenomic binning, comparative biology and taxonomic classification.</title>
        <authorList>
            <person name="Goeker M."/>
        </authorList>
    </citation>
    <scope>NUCLEOTIDE SEQUENCE [LARGE SCALE GENOMIC DNA]</scope>
    <source>
        <strain evidence="6 8">DSM 28688</strain>
    </source>
</reference>
<organism evidence="5 7">
    <name type="scientific">Tamilnaduibacter salinus</name>
    <dbReference type="NCBI Taxonomy" id="1484056"/>
    <lineage>
        <taxon>Bacteria</taxon>
        <taxon>Pseudomonadati</taxon>
        <taxon>Pseudomonadota</taxon>
        <taxon>Gammaproteobacteria</taxon>
        <taxon>Pseudomonadales</taxon>
        <taxon>Marinobacteraceae</taxon>
        <taxon>Tamilnaduibacter</taxon>
    </lineage>
</organism>
<dbReference type="Proteomes" id="UP000245887">
    <property type="component" value="Unassembled WGS sequence"/>
</dbReference>
<keyword evidence="3" id="KW-0804">Transcription</keyword>
<comment type="caution">
    <text evidence="5">The sequence shown here is derived from an EMBL/GenBank/DDBJ whole genome shotgun (WGS) entry which is preliminary data.</text>
</comment>
<dbReference type="GO" id="GO:0000976">
    <property type="term" value="F:transcription cis-regulatory region binding"/>
    <property type="evidence" value="ECO:0007669"/>
    <property type="project" value="TreeGrafter"/>
</dbReference>
<feature type="domain" description="HTH araC/xylS-type" evidence="4">
    <location>
        <begin position="235"/>
        <end position="332"/>
    </location>
</feature>
<dbReference type="Proteomes" id="UP000218332">
    <property type="component" value="Unassembled WGS sequence"/>
</dbReference>